<gene>
    <name evidence="5" type="ORF">ACFQ5X_44255</name>
</gene>
<evidence type="ECO:0000256" key="1">
    <source>
        <dbReference type="ARBA" id="ARBA00022630"/>
    </source>
</evidence>
<evidence type="ECO:0000313" key="5">
    <source>
        <dbReference type="EMBL" id="MFD1312761.1"/>
    </source>
</evidence>
<keyword evidence="6" id="KW-1185">Reference proteome</keyword>
<dbReference type="SUPFAM" id="SSF51412">
    <property type="entry name" value="Inosine monophosphate dehydrogenase (IMPDH)"/>
    <property type="match status" value="1"/>
</dbReference>
<comment type="caution">
    <text evidence="5">The sequence shown here is derived from an EMBL/GenBank/DDBJ whole genome shotgun (WGS) entry which is preliminary data.</text>
</comment>
<dbReference type="EMBL" id="JBHTMM010000136">
    <property type="protein sequence ID" value="MFD1312761.1"/>
    <property type="molecule type" value="Genomic_DNA"/>
</dbReference>
<keyword evidence="1" id="KW-0285">Flavoprotein</keyword>
<evidence type="ECO:0000313" key="6">
    <source>
        <dbReference type="Proteomes" id="UP001597058"/>
    </source>
</evidence>
<evidence type="ECO:0000256" key="3">
    <source>
        <dbReference type="ARBA" id="ARBA00023002"/>
    </source>
</evidence>
<dbReference type="Proteomes" id="UP001597058">
    <property type="component" value="Unassembled WGS sequence"/>
</dbReference>
<feature type="region of interest" description="Disordered" evidence="4">
    <location>
        <begin position="267"/>
        <end position="286"/>
    </location>
</feature>
<proteinExistence type="predicted"/>
<organism evidence="5 6">
    <name type="scientific">Streptomyces kaempferi</name>
    <dbReference type="NCBI Taxonomy" id="333725"/>
    <lineage>
        <taxon>Bacteria</taxon>
        <taxon>Bacillati</taxon>
        <taxon>Actinomycetota</taxon>
        <taxon>Actinomycetes</taxon>
        <taxon>Kitasatosporales</taxon>
        <taxon>Streptomycetaceae</taxon>
        <taxon>Streptomyces</taxon>
    </lineage>
</organism>
<dbReference type="InterPro" id="IPR013785">
    <property type="entry name" value="Aldolase_TIM"/>
</dbReference>
<dbReference type="EC" id="1.13.12.-" evidence="5"/>
<dbReference type="CDD" id="cd04730">
    <property type="entry name" value="NPD_like"/>
    <property type="match status" value="1"/>
</dbReference>
<protein>
    <submittedName>
        <fullName evidence="5">NAD(P)H-dependent flavin oxidoreductase</fullName>
        <ecNumber evidence="5">1.13.12.-</ecNumber>
    </submittedName>
</protein>
<dbReference type="InterPro" id="IPR004136">
    <property type="entry name" value="NMO"/>
</dbReference>
<dbReference type="PANTHER" id="PTHR32332">
    <property type="entry name" value="2-NITROPROPANE DIOXYGENASE"/>
    <property type="match status" value="1"/>
</dbReference>
<keyword evidence="2" id="KW-0288">FMN</keyword>
<evidence type="ECO:0000256" key="2">
    <source>
        <dbReference type="ARBA" id="ARBA00022643"/>
    </source>
</evidence>
<accession>A0ABW3XV89</accession>
<reference evidence="6" key="1">
    <citation type="journal article" date="2019" name="Int. J. Syst. Evol. Microbiol.">
        <title>The Global Catalogue of Microorganisms (GCM) 10K type strain sequencing project: providing services to taxonomists for standard genome sequencing and annotation.</title>
        <authorList>
            <consortium name="The Broad Institute Genomics Platform"/>
            <consortium name="The Broad Institute Genome Sequencing Center for Infectious Disease"/>
            <person name="Wu L."/>
            <person name="Ma J."/>
        </authorList>
    </citation>
    <scope>NUCLEOTIDE SEQUENCE [LARGE SCALE GENOMIC DNA]</scope>
    <source>
        <strain evidence="6">CGMCC 4.7020</strain>
    </source>
</reference>
<keyword evidence="3 5" id="KW-0560">Oxidoreductase</keyword>
<evidence type="ECO:0000256" key="4">
    <source>
        <dbReference type="SAM" id="MobiDB-lite"/>
    </source>
</evidence>
<sequence length="328" mass="34873">MLHTRFTEMFGITHPVMSAPMGLHSGGTLAAAVSAAGGLGSFGGTHPWKGPEWIRAEIATIRATTDRPFGVGYITPFLPFTEAHFEAALEERTDVIALSFADPQPWVARAKDAGARVMCQVQKYDDADMAVAAGADVLVAQGTEAGGHTGTMGLLPFLAGLVRRYPDVPVLAAGGIGDGRTLAAVLTAGADGAWMGTAFLATPEAVEVHDLHKRLIVESDGSDTVWTRAYDIVSDLPWPETIGQRVRRNRFTDEWAECEATLRNRKGEFAPPEDVNPLEGTPDPDTSAILYGQSAAFVDAVRPAAEVVRGISDEAEAILASRPRALLN</sequence>
<dbReference type="Gene3D" id="3.20.20.70">
    <property type="entry name" value="Aldolase class I"/>
    <property type="match status" value="1"/>
</dbReference>
<dbReference type="RefSeq" id="WP_381241436.1">
    <property type="nucleotide sequence ID" value="NZ_JBHSKH010000091.1"/>
</dbReference>
<dbReference type="Pfam" id="PF03060">
    <property type="entry name" value="NMO"/>
    <property type="match status" value="2"/>
</dbReference>
<name>A0ABW3XV89_9ACTN</name>
<dbReference type="GO" id="GO:0016491">
    <property type="term" value="F:oxidoreductase activity"/>
    <property type="evidence" value="ECO:0007669"/>
    <property type="project" value="UniProtKB-KW"/>
</dbReference>